<accession>A0A316TX44</accession>
<dbReference type="AlphaFoldDB" id="A0A316TX44"/>
<evidence type="ECO:0000313" key="2">
    <source>
        <dbReference type="Proteomes" id="UP000245942"/>
    </source>
</evidence>
<reference evidence="1 2" key="1">
    <citation type="journal article" date="2018" name="Mol. Biol. Evol.">
        <title>Broad Genomic Sampling Reveals a Smut Pathogenic Ancestry of the Fungal Clade Ustilaginomycotina.</title>
        <authorList>
            <person name="Kijpornyongpan T."/>
            <person name="Mondo S.J."/>
            <person name="Barry K."/>
            <person name="Sandor L."/>
            <person name="Lee J."/>
            <person name="Lipzen A."/>
            <person name="Pangilinan J."/>
            <person name="LaButti K."/>
            <person name="Hainaut M."/>
            <person name="Henrissat B."/>
            <person name="Grigoriev I.V."/>
            <person name="Spatafora J.W."/>
            <person name="Aime M.C."/>
        </authorList>
    </citation>
    <scope>NUCLEOTIDE SEQUENCE [LARGE SCALE GENOMIC DNA]</scope>
    <source>
        <strain evidence="1 2">MCA 4718</strain>
    </source>
</reference>
<organism evidence="1 2">
    <name type="scientific">Pseudomicrostroma glucosiphilum</name>
    <dbReference type="NCBI Taxonomy" id="1684307"/>
    <lineage>
        <taxon>Eukaryota</taxon>
        <taxon>Fungi</taxon>
        <taxon>Dikarya</taxon>
        <taxon>Basidiomycota</taxon>
        <taxon>Ustilaginomycotina</taxon>
        <taxon>Exobasidiomycetes</taxon>
        <taxon>Microstromatales</taxon>
        <taxon>Microstromatales incertae sedis</taxon>
        <taxon>Pseudomicrostroma</taxon>
    </lineage>
</organism>
<keyword evidence="2" id="KW-1185">Reference proteome</keyword>
<dbReference type="RefSeq" id="XP_025345037.1">
    <property type="nucleotide sequence ID" value="XM_025493489.1"/>
</dbReference>
<evidence type="ECO:0000313" key="1">
    <source>
        <dbReference type="EMBL" id="PWN17877.1"/>
    </source>
</evidence>
<dbReference type="GeneID" id="37015223"/>
<proteinExistence type="predicted"/>
<gene>
    <name evidence="1" type="ORF">BCV69DRAFT_285752</name>
</gene>
<dbReference type="EMBL" id="KZ819340">
    <property type="protein sequence ID" value="PWN17877.1"/>
    <property type="molecule type" value="Genomic_DNA"/>
</dbReference>
<sequence length="207" mass="23534">MTDRTTWLVAGLTGILETDVHPASGRVQKDMRQAPWRCRAVKPKCESKRGILRGSKCNRDLLEKGSRDYDIIRSQMSHTVTVSVTFEENSLTLKPFCYLSQSDPTSTPQCDPIDIPTLRFSRLCKALLESRLTHSIHFGLKELSLPSRPFFPRGLDLCNWLKRASRYRSLFAKSIVRSKACCELLPSISVDWTYIDDHVVSVFPTNA</sequence>
<protein>
    <submittedName>
        <fullName evidence="1">Uncharacterized protein</fullName>
    </submittedName>
</protein>
<dbReference type="Proteomes" id="UP000245942">
    <property type="component" value="Unassembled WGS sequence"/>
</dbReference>
<name>A0A316TX44_9BASI</name>